<sequence length="122" mass="13490">MMAIAKIILRCLLSPFASKLLQILTMNVSDFTKPYCRKLRPMKQLYVASGLIAIFLSASAPALSDTVETSVRDSFNDMNSAQDEETYINATRKIIALGRCALPELTKHPPAAKDDDERIAIT</sequence>
<comment type="caution">
    <text evidence="1">The sequence shown here is derived from an EMBL/GenBank/DDBJ whole genome shotgun (WGS) entry which is preliminary data.</text>
</comment>
<evidence type="ECO:0000313" key="2">
    <source>
        <dbReference type="Proteomes" id="UP000182985"/>
    </source>
</evidence>
<gene>
    <name evidence="1" type="ORF">BLA27_09735</name>
</gene>
<dbReference type="AlphaFoldDB" id="A0A1J6I6Y4"/>
<protein>
    <submittedName>
        <fullName evidence="1">Uncharacterized protein</fullName>
    </submittedName>
</protein>
<evidence type="ECO:0000313" key="1">
    <source>
        <dbReference type="EMBL" id="OIS93590.1"/>
    </source>
</evidence>
<reference evidence="1 2" key="1">
    <citation type="submission" date="2016-10" db="EMBL/GenBank/DDBJ databases">
        <title>The Draft Genome Sequence of the Potato Rhizosphere Bacteria Ochrobactrum sp. IPA7.2.</title>
        <authorList>
            <person name="Gogoleva N.E."/>
            <person name="Khlopko Y.A."/>
            <person name="Burygin G.L."/>
            <person name="Plotnikov A.O."/>
        </authorList>
    </citation>
    <scope>NUCLEOTIDE SEQUENCE [LARGE SCALE GENOMIC DNA]</scope>
    <source>
        <strain evidence="1 2">IPA7.2</strain>
    </source>
</reference>
<dbReference type="Proteomes" id="UP000182985">
    <property type="component" value="Unassembled WGS sequence"/>
</dbReference>
<dbReference type="EMBL" id="MOEC01000008">
    <property type="protein sequence ID" value="OIS93590.1"/>
    <property type="molecule type" value="Genomic_DNA"/>
</dbReference>
<organism evidence="1 2">
    <name type="scientific">Brucella cytisi</name>
    <dbReference type="NCBI Taxonomy" id="407152"/>
    <lineage>
        <taxon>Bacteria</taxon>
        <taxon>Pseudomonadati</taxon>
        <taxon>Pseudomonadota</taxon>
        <taxon>Alphaproteobacteria</taxon>
        <taxon>Hyphomicrobiales</taxon>
        <taxon>Brucellaceae</taxon>
        <taxon>Brucella/Ochrobactrum group</taxon>
        <taxon>Brucella</taxon>
    </lineage>
</organism>
<accession>A0A1J6I6Y4</accession>
<keyword evidence="2" id="KW-1185">Reference proteome</keyword>
<proteinExistence type="predicted"/>
<name>A0A1J6I6Y4_9HYPH</name>